<name>A0ABY7DES1_MYAAR</name>
<evidence type="ECO:0000256" key="2">
    <source>
        <dbReference type="ARBA" id="ARBA00023134"/>
    </source>
</evidence>
<reference evidence="5" key="1">
    <citation type="submission" date="2022-11" db="EMBL/GenBank/DDBJ databases">
        <title>Centuries of genome instability and evolution in soft-shell clam transmissible cancer (bioRxiv).</title>
        <authorList>
            <person name="Hart S.F.M."/>
            <person name="Yonemitsu M.A."/>
            <person name="Giersch R.M."/>
            <person name="Beal B.F."/>
            <person name="Arriagada G."/>
            <person name="Davis B.W."/>
            <person name="Ostrander E.A."/>
            <person name="Goff S.P."/>
            <person name="Metzger M.J."/>
        </authorList>
    </citation>
    <scope>NUCLEOTIDE SEQUENCE</scope>
    <source>
        <strain evidence="5">MELC-2E11</strain>
        <tissue evidence="5">Siphon/mantle</tissue>
    </source>
</reference>
<evidence type="ECO:0000313" key="5">
    <source>
        <dbReference type="EMBL" id="WAQ94840.1"/>
    </source>
</evidence>
<dbReference type="EMBL" id="CP111012">
    <property type="protein sequence ID" value="WAQ94840.1"/>
    <property type="molecule type" value="Genomic_DNA"/>
</dbReference>
<feature type="domain" description="GB1/RHD3-type G" evidence="4">
    <location>
        <begin position="77"/>
        <end position="251"/>
    </location>
</feature>
<keyword evidence="6" id="KW-1185">Reference proteome</keyword>
<dbReference type="InterPro" id="IPR015894">
    <property type="entry name" value="Guanylate-bd_N"/>
</dbReference>
<dbReference type="InterPro" id="IPR027417">
    <property type="entry name" value="P-loop_NTPase"/>
</dbReference>
<proteinExistence type="inferred from homology"/>
<dbReference type="Gene3D" id="3.40.50.300">
    <property type="entry name" value="P-loop containing nucleotide triphosphate hydrolases"/>
    <property type="match status" value="1"/>
</dbReference>
<dbReference type="Pfam" id="PF02263">
    <property type="entry name" value="GBP"/>
    <property type="match status" value="1"/>
</dbReference>
<gene>
    <name evidence="5" type="ORF">MAR_007311</name>
</gene>
<dbReference type="PANTHER" id="PTHR10751">
    <property type="entry name" value="GUANYLATE BINDING PROTEIN"/>
    <property type="match status" value="1"/>
</dbReference>
<dbReference type="Proteomes" id="UP001164746">
    <property type="component" value="Chromosome 1"/>
</dbReference>
<sequence>MMLNKSYIEECSEAPVTPKHARGNKTVGANAVNGNLAHKYKLSLFERPLPLIVKTDAGEGHTLSYNHDTLEELSQIEEPLCVIAVAGCLRTGKSYLLSRLVQKCGRECFTVGHSVDTQTQGIWIMCRPHPTQKGNVIVFLDTEGIDAPEKVEIQDDTWIFIIATLLCNVLVYNTKGVFDASQISKFRFLKLIQSNVTVVRSGSEDDSFLDFFFPNFDLVLRDLRFNSDTSADELLEKRLVYETGKSDSCEL</sequence>
<comment type="similarity">
    <text evidence="3">Belongs to the TRAFAC class dynamin-like GTPase superfamily. GB1/RHD3 GTPase family.</text>
</comment>
<dbReference type="SUPFAM" id="SSF52540">
    <property type="entry name" value="P-loop containing nucleoside triphosphate hydrolases"/>
    <property type="match status" value="1"/>
</dbReference>
<evidence type="ECO:0000259" key="4">
    <source>
        <dbReference type="PROSITE" id="PS51715"/>
    </source>
</evidence>
<dbReference type="InterPro" id="IPR030386">
    <property type="entry name" value="G_GB1_RHD3_dom"/>
</dbReference>
<keyword evidence="2" id="KW-0342">GTP-binding</keyword>
<keyword evidence="1" id="KW-0547">Nucleotide-binding</keyword>
<evidence type="ECO:0000256" key="3">
    <source>
        <dbReference type="PROSITE-ProRule" id="PRU01052"/>
    </source>
</evidence>
<evidence type="ECO:0000313" key="6">
    <source>
        <dbReference type="Proteomes" id="UP001164746"/>
    </source>
</evidence>
<organism evidence="5 6">
    <name type="scientific">Mya arenaria</name>
    <name type="common">Soft-shell clam</name>
    <dbReference type="NCBI Taxonomy" id="6604"/>
    <lineage>
        <taxon>Eukaryota</taxon>
        <taxon>Metazoa</taxon>
        <taxon>Spiralia</taxon>
        <taxon>Lophotrochozoa</taxon>
        <taxon>Mollusca</taxon>
        <taxon>Bivalvia</taxon>
        <taxon>Autobranchia</taxon>
        <taxon>Heteroconchia</taxon>
        <taxon>Euheterodonta</taxon>
        <taxon>Imparidentia</taxon>
        <taxon>Neoheterodontei</taxon>
        <taxon>Myida</taxon>
        <taxon>Myoidea</taxon>
        <taxon>Myidae</taxon>
        <taxon>Mya</taxon>
    </lineage>
</organism>
<evidence type="ECO:0000256" key="1">
    <source>
        <dbReference type="ARBA" id="ARBA00022741"/>
    </source>
</evidence>
<protein>
    <submittedName>
        <fullName evidence="5">GBP2-like protein</fullName>
    </submittedName>
</protein>
<accession>A0ABY7DES1</accession>
<dbReference type="PROSITE" id="PS51715">
    <property type="entry name" value="G_GB1_RHD3"/>
    <property type="match status" value="1"/>
</dbReference>